<dbReference type="PRINTS" id="PR00853">
    <property type="entry name" value="XPGRADSUPER"/>
</dbReference>
<accession>A0A0C3PAH0</accession>
<feature type="domain" description="XPG-I" evidence="1">
    <location>
        <begin position="121"/>
        <end position="187"/>
    </location>
</feature>
<dbReference type="EMBL" id="KN831970">
    <property type="protein sequence ID" value="KIO04594.1"/>
    <property type="molecule type" value="Genomic_DNA"/>
</dbReference>
<name>A0A0C3PAH0_PISTI</name>
<dbReference type="PANTHER" id="PTHR11081">
    <property type="entry name" value="FLAP ENDONUCLEASE FAMILY MEMBER"/>
    <property type="match status" value="1"/>
</dbReference>
<dbReference type="AlphaFoldDB" id="A0A0C3PAH0"/>
<dbReference type="Pfam" id="PF00867">
    <property type="entry name" value="XPG_I"/>
    <property type="match status" value="1"/>
</dbReference>
<reference evidence="3" key="2">
    <citation type="submission" date="2015-01" db="EMBL/GenBank/DDBJ databases">
        <title>Evolutionary Origins and Diversification of the Mycorrhizal Mutualists.</title>
        <authorList>
            <consortium name="DOE Joint Genome Institute"/>
            <consortium name="Mycorrhizal Genomics Consortium"/>
            <person name="Kohler A."/>
            <person name="Kuo A."/>
            <person name="Nagy L.G."/>
            <person name="Floudas D."/>
            <person name="Copeland A."/>
            <person name="Barry K.W."/>
            <person name="Cichocki N."/>
            <person name="Veneault-Fourrey C."/>
            <person name="LaButti K."/>
            <person name="Lindquist E.A."/>
            <person name="Lipzen A."/>
            <person name="Lundell T."/>
            <person name="Morin E."/>
            <person name="Murat C."/>
            <person name="Riley R."/>
            <person name="Ohm R."/>
            <person name="Sun H."/>
            <person name="Tunlid A."/>
            <person name="Henrissat B."/>
            <person name="Grigoriev I.V."/>
            <person name="Hibbett D.S."/>
            <person name="Martin F."/>
        </authorList>
    </citation>
    <scope>NUCLEOTIDE SEQUENCE [LARGE SCALE GENOMIC DNA]</scope>
    <source>
        <strain evidence="3">Marx 270</strain>
    </source>
</reference>
<protein>
    <recommendedName>
        <fullName evidence="1">XPG-I domain-containing protein</fullName>
    </recommendedName>
</protein>
<dbReference type="Gene3D" id="3.40.50.1010">
    <property type="entry name" value="5'-nuclease"/>
    <property type="match status" value="2"/>
</dbReference>
<dbReference type="HOGENOM" id="CLU_007575_4_0_1"/>
<dbReference type="STRING" id="870435.A0A0C3PAH0"/>
<organism evidence="2 3">
    <name type="scientific">Pisolithus tinctorius Marx 270</name>
    <dbReference type="NCBI Taxonomy" id="870435"/>
    <lineage>
        <taxon>Eukaryota</taxon>
        <taxon>Fungi</taxon>
        <taxon>Dikarya</taxon>
        <taxon>Basidiomycota</taxon>
        <taxon>Agaricomycotina</taxon>
        <taxon>Agaricomycetes</taxon>
        <taxon>Agaricomycetidae</taxon>
        <taxon>Boletales</taxon>
        <taxon>Sclerodermatineae</taxon>
        <taxon>Pisolithaceae</taxon>
        <taxon>Pisolithus</taxon>
    </lineage>
</organism>
<dbReference type="InterPro" id="IPR006084">
    <property type="entry name" value="XPG/Rad2"/>
</dbReference>
<dbReference type="SUPFAM" id="SSF88723">
    <property type="entry name" value="PIN domain-like"/>
    <property type="match status" value="1"/>
</dbReference>
<dbReference type="SMART" id="SM00484">
    <property type="entry name" value="XPGI"/>
    <property type="match status" value="1"/>
</dbReference>
<gene>
    <name evidence="2" type="ORF">M404DRAFT_142910</name>
</gene>
<proteinExistence type="predicted"/>
<sequence length="370" mass="40522">MGVTGLWQVITPAAKKYSLQELMVNHMFNPDGTKHSEHLFRIGVDASLWMANCQHSFRHGHAQCGQNLELRMLFYKLAHLYCTPADVLFIFDGPQKPAIKWGKKVVTIPPWLTTYFKDFASAFGFQTHEAAGKAEAELAALNQLGVIDAVWTEDSDALVFGTLTVDNNNDKSVLMYSANGLAQESTVALTKGGLLLMALFCGGDYDNGLSHCGWKTTHVLAQHGVGDELLHAATTTANEDDLTTFLGPWVKHIHDLLTKMGCKKLSATFPTDFPSPAVVLAYVKPSITFTCADPGPPQALSMLLRMLQGIDLEQLAFLCKFRFGWSRGGPPVPVHAIESSGTLGKLKNLVYEGVCIRNLCGVSRLYHVIV</sequence>
<dbReference type="CDD" id="cd09870">
    <property type="entry name" value="PIN_YEN1"/>
    <property type="match status" value="1"/>
</dbReference>
<dbReference type="InParanoid" id="A0A0C3PAH0"/>
<dbReference type="SUPFAM" id="SSF47807">
    <property type="entry name" value="5' to 3' exonuclease, C-terminal subdomain"/>
    <property type="match status" value="1"/>
</dbReference>
<dbReference type="GO" id="GO:0017108">
    <property type="term" value="F:5'-flap endonuclease activity"/>
    <property type="evidence" value="ECO:0007669"/>
    <property type="project" value="TreeGrafter"/>
</dbReference>
<dbReference type="InterPro" id="IPR036279">
    <property type="entry name" value="5-3_exonuclease_C_sf"/>
</dbReference>
<keyword evidence="3" id="KW-1185">Reference proteome</keyword>
<reference evidence="2 3" key="1">
    <citation type="submission" date="2014-04" db="EMBL/GenBank/DDBJ databases">
        <authorList>
            <consortium name="DOE Joint Genome Institute"/>
            <person name="Kuo A."/>
            <person name="Kohler A."/>
            <person name="Costa M.D."/>
            <person name="Nagy L.G."/>
            <person name="Floudas D."/>
            <person name="Copeland A."/>
            <person name="Barry K.W."/>
            <person name="Cichocki N."/>
            <person name="Veneault-Fourrey C."/>
            <person name="LaButti K."/>
            <person name="Lindquist E.A."/>
            <person name="Lipzen A."/>
            <person name="Lundell T."/>
            <person name="Morin E."/>
            <person name="Murat C."/>
            <person name="Sun H."/>
            <person name="Tunlid A."/>
            <person name="Henrissat B."/>
            <person name="Grigoriev I.V."/>
            <person name="Hibbett D.S."/>
            <person name="Martin F."/>
            <person name="Nordberg H.P."/>
            <person name="Cantor M.N."/>
            <person name="Hua S.X."/>
        </authorList>
    </citation>
    <scope>NUCLEOTIDE SEQUENCE [LARGE SCALE GENOMIC DNA]</scope>
    <source>
        <strain evidence="2 3">Marx 270</strain>
    </source>
</reference>
<dbReference type="GO" id="GO:0006281">
    <property type="term" value="P:DNA repair"/>
    <property type="evidence" value="ECO:0007669"/>
    <property type="project" value="UniProtKB-ARBA"/>
</dbReference>
<evidence type="ECO:0000313" key="2">
    <source>
        <dbReference type="EMBL" id="KIO04594.1"/>
    </source>
</evidence>
<dbReference type="Proteomes" id="UP000054217">
    <property type="component" value="Unassembled WGS sequence"/>
</dbReference>
<dbReference type="InterPro" id="IPR029060">
    <property type="entry name" value="PIN-like_dom_sf"/>
</dbReference>
<dbReference type="InterPro" id="IPR006086">
    <property type="entry name" value="XPG-I_dom"/>
</dbReference>
<dbReference type="PANTHER" id="PTHR11081:SF75">
    <property type="entry name" value="ENDONUCLEASE, PUTATIVE (AFU_ORTHOLOGUE AFUA_3G13260)-RELATED"/>
    <property type="match status" value="1"/>
</dbReference>
<dbReference type="OrthoDB" id="2959108at2759"/>
<evidence type="ECO:0000313" key="3">
    <source>
        <dbReference type="Proteomes" id="UP000054217"/>
    </source>
</evidence>
<evidence type="ECO:0000259" key="1">
    <source>
        <dbReference type="SMART" id="SM00484"/>
    </source>
</evidence>